<dbReference type="RefSeq" id="WP_244521102.1">
    <property type="nucleotide sequence ID" value="NZ_FMXQ01000001.1"/>
</dbReference>
<sequence length="334" mass="35094">MAINTPTPTPASAATEAPPLPLTTPAPTQSYVRMGYVFAAVGALLFSTKAVIIKLAYAETIDAETLLALRMAFALPFYIGIGGLSIRDRKRSGQALPPARQVAGAAAVGLLGYWFASYTDFLGLEYISAQFERLILFTYPLFVVIFGAMFFRQPIRLRAVAAIGISYAGLAVIFSEKVSTFGHDATLGAGLVLAAAISFALYQLLAKDLIATIGPRLFTCIAMSGAAVGAFAQFLFTHAPADLIVTPTLYAYALLIAIGATVLPSFFLNAALHRISAQANATIGTLSPVMTILLAVLILGEKLTLIDVAGTALVLAGVGWFTLADQAARRRAGA</sequence>
<evidence type="ECO:0000313" key="10">
    <source>
        <dbReference type="Proteomes" id="UP000199071"/>
    </source>
</evidence>
<feature type="transmembrane region" description="Helical" evidence="7">
    <location>
        <begin position="157"/>
        <end position="175"/>
    </location>
</feature>
<evidence type="ECO:0000313" key="9">
    <source>
        <dbReference type="EMBL" id="SDB05161.1"/>
    </source>
</evidence>
<protein>
    <submittedName>
        <fullName evidence="9">EamA domain-containing membrane protein RarD</fullName>
    </submittedName>
</protein>
<keyword evidence="4 7" id="KW-1133">Transmembrane helix</keyword>
<feature type="transmembrane region" description="Helical" evidence="7">
    <location>
        <begin position="131"/>
        <end position="150"/>
    </location>
</feature>
<proteinExistence type="inferred from homology"/>
<dbReference type="Pfam" id="PF00892">
    <property type="entry name" value="EamA"/>
    <property type="match status" value="2"/>
</dbReference>
<dbReference type="InterPro" id="IPR000620">
    <property type="entry name" value="EamA_dom"/>
</dbReference>
<dbReference type="STRING" id="665467.SAMN02982931_00354"/>
<keyword evidence="5 7" id="KW-0472">Membrane</keyword>
<feature type="transmembrane region" description="Helical" evidence="7">
    <location>
        <begin position="249"/>
        <end position="272"/>
    </location>
</feature>
<keyword evidence="3 7" id="KW-0812">Transmembrane</keyword>
<dbReference type="Gene3D" id="1.10.3730.20">
    <property type="match status" value="1"/>
</dbReference>
<dbReference type="EMBL" id="FMXQ01000001">
    <property type="protein sequence ID" value="SDB05161.1"/>
    <property type="molecule type" value="Genomic_DNA"/>
</dbReference>
<feature type="transmembrane region" description="Helical" evidence="7">
    <location>
        <begin position="187"/>
        <end position="205"/>
    </location>
</feature>
<feature type="region of interest" description="Disordered" evidence="6">
    <location>
        <begin position="1"/>
        <end position="21"/>
    </location>
</feature>
<reference evidence="9 10" key="1">
    <citation type="submission" date="2016-10" db="EMBL/GenBank/DDBJ databases">
        <authorList>
            <person name="de Groot N.N."/>
        </authorList>
    </citation>
    <scope>NUCLEOTIDE SEQUENCE [LARGE SCALE GENOMIC DNA]</scope>
    <source>
        <strain evidence="9 10">ATCC 35022</strain>
    </source>
</reference>
<feature type="domain" description="EamA" evidence="8">
    <location>
        <begin position="34"/>
        <end position="174"/>
    </location>
</feature>
<name>A0A1G6A9R1_9HYPH</name>
<accession>A0A1G6A9R1</accession>
<evidence type="ECO:0000259" key="8">
    <source>
        <dbReference type="Pfam" id="PF00892"/>
    </source>
</evidence>
<dbReference type="SUPFAM" id="SSF103481">
    <property type="entry name" value="Multidrug resistance efflux transporter EmrE"/>
    <property type="match status" value="2"/>
</dbReference>
<dbReference type="PANTHER" id="PTHR32322">
    <property type="entry name" value="INNER MEMBRANE TRANSPORTER"/>
    <property type="match status" value="1"/>
</dbReference>
<dbReference type="InterPro" id="IPR037185">
    <property type="entry name" value="EmrE-like"/>
</dbReference>
<comment type="similarity">
    <text evidence="2">Belongs to the EamA transporter family.</text>
</comment>
<dbReference type="Proteomes" id="UP000199071">
    <property type="component" value="Unassembled WGS sequence"/>
</dbReference>
<keyword evidence="10" id="KW-1185">Reference proteome</keyword>
<evidence type="ECO:0000256" key="2">
    <source>
        <dbReference type="ARBA" id="ARBA00007362"/>
    </source>
</evidence>
<dbReference type="GO" id="GO:0016020">
    <property type="term" value="C:membrane"/>
    <property type="evidence" value="ECO:0007669"/>
    <property type="project" value="UniProtKB-SubCell"/>
</dbReference>
<feature type="transmembrane region" description="Helical" evidence="7">
    <location>
        <begin position="279"/>
        <end position="299"/>
    </location>
</feature>
<evidence type="ECO:0000256" key="7">
    <source>
        <dbReference type="SAM" id="Phobius"/>
    </source>
</evidence>
<feature type="transmembrane region" description="Helical" evidence="7">
    <location>
        <begin position="36"/>
        <end position="55"/>
    </location>
</feature>
<evidence type="ECO:0000256" key="5">
    <source>
        <dbReference type="ARBA" id="ARBA00023136"/>
    </source>
</evidence>
<evidence type="ECO:0000256" key="3">
    <source>
        <dbReference type="ARBA" id="ARBA00022692"/>
    </source>
</evidence>
<dbReference type="InterPro" id="IPR050638">
    <property type="entry name" value="AA-Vitamin_Transporters"/>
</dbReference>
<feature type="transmembrane region" description="Helical" evidence="7">
    <location>
        <begin position="217"/>
        <end position="237"/>
    </location>
</feature>
<feature type="transmembrane region" description="Helical" evidence="7">
    <location>
        <begin position="67"/>
        <end position="86"/>
    </location>
</feature>
<evidence type="ECO:0000256" key="4">
    <source>
        <dbReference type="ARBA" id="ARBA00022989"/>
    </source>
</evidence>
<evidence type="ECO:0000256" key="1">
    <source>
        <dbReference type="ARBA" id="ARBA00004141"/>
    </source>
</evidence>
<organism evidence="9 10">
    <name type="scientific">Bauldia litoralis</name>
    <dbReference type="NCBI Taxonomy" id="665467"/>
    <lineage>
        <taxon>Bacteria</taxon>
        <taxon>Pseudomonadati</taxon>
        <taxon>Pseudomonadota</taxon>
        <taxon>Alphaproteobacteria</taxon>
        <taxon>Hyphomicrobiales</taxon>
        <taxon>Kaistiaceae</taxon>
        <taxon>Bauldia</taxon>
    </lineage>
</organism>
<feature type="transmembrane region" description="Helical" evidence="7">
    <location>
        <begin position="305"/>
        <end position="323"/>
    </location>
</feature>
<dbReference type="PANTHER" id="PTHR32322:SF2">
    <property type="entry name" value="EAMA DOMAIN-CONTAINING PROTEIN"/>
    <property type="match status" value="1"/>
</dbReference>
<dbReference type="AlphaFoldDB" id="A0A1G6A9R1"/>
<feature type="domain" description="EamA" evidence="8">
    <location>
        <begin position="187"/>
        <end position="320"/>
    </location>
</feature>
<gene>
    <name evidence="9" type="ORF">SAMN02982931_00354</name>
</gene>
<feature type="transmembrane region" description="Helical" evidence="7">
    <location>
        <begin position="98"/>
        <end position="116"/>
    </location>
</feature>
<evidence type="ECO:0000256" key="6">
    <source>
        <dbReference type="SAM" id="MobiDB-lite"/>
    </source>
</evidence>
<comment type="subcellular location">
    <subcellularLocation>
        <location evidence="1">Membrane</location>
        <topology evidence="1">Multi-pass membrane protein</topology>
    </subcellularLocation>
</comment>